<feature type="transmembrane region" description="Helical" evidence="1">
    <location>
        <begin position="12"/>
        <end position="31"/>
    </location>
</feature>
<gene>
    <name evidence="2" type="ORF">SAMN05661086_00984</name>
</gene>
<evidence type="ECO:0000256" key="1">
    <source>
        <dbReference type="SAM" id="Phobius"/>
    </source>
</evidence>
<dbReference type="Proteomes" id="UP000199659">
    <property type="component" value="Unassembled WGS sequence"/>
</dbReference>
<dbReference type="STRING" id="37658.SAMN05661086_00984"/>
<protein>
    <submittedName>
        <fullName evidence="2">YceG-like family protein</fullName>
    </submittedName>
</protein>
<keyword evidence="1" id="KW-0812">Transmembrane</keyword>
<dbReference type="Gene3D" id="3.30.1490.480">
    <property type="entry name" value="Endolytic murein transglycosylase"/>
    <property type="match status" value="1"/>
</dbReference>
<evidence type="ECO:0000313" key="2">
    <source>
        <dbReference type="EMBL" id="SFR68583.1"/>
    </source>
</evidence>
<accession>A0A1I6IPC4</accession>
<dbReference type="InterPro" id="IPR003770">
    <property type="entry name" value="MLTG-like"/>
</dbReference>
<dbReference type="AlphaFoldDB" id="A0A1I6IPC4"/>
<proteinExistence type="predicted"/>
<keyword evidence="1" id="KW-0472">Membrane</keyword>
<dbReference type="RefSeq" id="WP_177214554.1">
    <property type="nucleotide sequence ID" value="NZ_FOYZ01000003.1"/>
</dbReference>
<organism evidence="2 3">
    <name type="scientific">Anaeromicropila populeti</name>
    <dbReference type="NCBI Taxonomy" id="37658"/>
    <lineage>
        <taxon>Bacteria</taxon>
        <taxon>Bacillati</taxon>
        <taxon>Bacillota</taxon>
        <taxon>Clostridia</taxon>
        <taxon>Lachnospirales</taxon>
        <taxon>Lachnospiraceae</taxon>
        <taxon>Anaeromicropila</taxon>
    </lineage>
</organism>
<keyword evidence="3" id="KW-1185">Reference proteome</keyword>
<sequence>MATKAVNNKLILKVMNLVLFGLLHIAFYVVIITTAMHLTGSAYYTAYHVFGKSSVAGTPGLEVRFTVREGDSISDLAQRLEDNKLIADKASFMIRAKLMVNSDRPIIKGIYVLNTSMSYREIIEMITTPEEEQEEIQVSK</sequence>
<dbReference type="Pfam" id="PF02618">
    <property type="entry name" value="YceG"/>
    <property type="match status" value="1"/>
</dbReference>
<name>A0A1I6IPC4_9FIRM</name>
<evidence type="ECO:0000313" key="3">
    <source>
        <dbReference type="Proteomes" id="UP000199659"/>
    </source>
</evidence>
<keyword evidence="1" id="KW-1133">Transmembrane helix</keyword>
<reference evidence="2 3" key="1">
    <citation type="submission" date="2016-10" db="EMBL/GenBank/DDBJ databases">
        <authorList>
            <person name="de Groot N.N."/>
        </authorList>
    </citation>
    <scope>NUCLEOTIDE SEQUENCE [LARGE SCALE GENOMIC DNA]</scope>
    <source>
        <strain evidence="2 3">743A</strain>
    </source>
</reference>
<dbReference type="EMBL" id="FOYZ01000003">
    <property type="protein sequence ID" value="SFR68583.1"/>
    <property type="molecule type" value="Genomic_DNA"/>
</dbReference>